<proteinExistence type="predicted"/>
<feature type="region of interest" description="Disordered" evidence="1">
    <location>
        <begin position="28"/>
        <end position="49"/>
    </location>
</feature>
<evidence type="ECO:0000313" key="3">
    <source>
        <dbReference type="Proteomes" id="UP001214576"/>
    </source>
</evidence>
<evidence type="ECO:0000256" key="1">
    <source>
        <dbReference type="SAM" id="MobiDB-lite"/>
    </source>
</evidence>
<gene>
    <name evidence="2" type="ORF">MG293_002093</name>
</gene>
<evidence type="ECO:0000313" key="2">
    <source>
        <dbReference type="EMBL" id="KAI4549763.1"/>
    </source>
</evidence>
<dbReference type="EMBL" id="JAKZEL010000001">
    <property type="protein sequence ID" value="KAI4549763.1"/>
    <property type="molecule type" value="Genomic_DNA"/>
</dbReference>
<keyword evidence="3" id="KW-1185">Reference proteome</keyword>
<organism evidence="2 3">
    <name type="scientific">Ovis ammon polii</name>
    <dbReference type="NCBI Taxonomy" id="230172"/>
    <lineage>
        <taxon>Eukaryota</taxon>
        <taxon>Metazoa</taxon>
        <taxon>Chordata</taxon>
        <taxon>Craniata</taxon>
        <taxon>Vertebrata</taxon>
        <taxon>Euteleostomi</taxon>
        <taxon>Mammalia</taxon>
        <taxon>Eutheria</taxon>
        <taxon>Laurasiatheria</taxon>
        <taxon>Artiodactyla</taxon>
        <taxon>Ruminantia</taxon>
        <taxon>Pecora</taxon>
        <taxon>Bovidae</taxon>
        <taxon>Caprinae</taxon>
        <taxon>Ovis</taxon>
    </lineage>
</organism>
<dbReference type="Proteomes" id="UP001214576">
    <property type="component" value="Unassembled WGS sequence"/>
</dbReference>
<accession>A0AAD4YIN8</accession>
<reference evidence="2" key="1">
    <citation type="submission" date="2022-03" db="EMBL/GenBank/DDBJ databases">
        <title>Genomic analyses of argali, domestic sheep and their hybrids provide insights into chromosomal evolution, heterosis and genetic basis of agronomic traits.</title>
        <authorList>
            <person name="Li M."/>
        </authorList>
    </citation>
    <scope>NUCLEOTIDE SEQUENCE</scope>
    <source>
        <strain evidence="2">CAU-MHL-2022a</strain>
        <tissue evidence="2">Skin</tissue>
    </source>
</reference>
<name>A0AAD4YIN8_OVIAM</name>
<sequence length="223" mass="24185">MQSCRHLDFSLLKPFLASDLRNGDLNPGIKPGSSALQADSLPSEPPGQPPDSYIEALIPGVVVFGGVAFGRMRIALLALPHSPSCLNHQILHRYLKVDSEPCQRVCIPKSDLSPNLLPLVSQYSKVMAPHSSPLAWKTPWAEEPAKQLLPKPPVTYLPNPVMYPSPYLTRSPGSKGQSENGTIIPLIAQAKSFCKSSHQEVLLIPTDAYTCLFLAISSAVMPL</sequence>
<protein>
    <submittedName>
        <fullName evidence="2">Uncharacterized protein</fullName>
    </submittedName>
</protein>
<dbReference type="AlphaFoldDB" id="A0AAD4YIN8"/>
<comment type="caution">
    <text evidence="2">The sequence shown here is derived from an EMBL/GenBank/DDBJ whole genome shotgun (WGS) entry which is preliminary data.</text>
</comment>